<dbReference type="EMBL" id="JH650974">
    <property type="protein sequence ID" value="EXA38540.1"/>
    <property type="molecule type" value="Genomic_DNA"/>
</dbReference>
<dbReference type="AlphaFoldDB" id="W9PFA1"/>
<reference evidence="1" key="2">
    <citation type="submission" date="2012-05" db="EMBL/GenBank/DDBJ databases">
        <title>Annotation of the Genome Sequence of Fusarium oxysporum HDV247.</title>
        <authorList>
            <consortium name="The Broad Institute Genomics Platform"/>
            <person name="Ma L.-J."/>
            <person name="Corby-Kistler H."/>
            <person name="Broz K."/>
            <person name="Gale L.R."/>
            <person name="Jonkers W."/>
            <person name="O'Donnell K."/>
            <person name="Ploetz R."/>
            <person name="Steinberg C."/>
            <person name="Schwartz D.C."/>
            <person name="VanEtten H."/>
            <person name="Zhou S."/>
            <person name="Young S.K."/>
            <person name="Zeng Q."/>
            <person name="Gargeya S."/>
            <person name="Fitzgerald M."/>
            <person name="Abouelleil A."/>
            <person name="Alvarado L."/>
            <person name="Chapman S.B."/>
            <person name="Gainer-Dewar J."/>
            <person name="Goldberg J."/>
            <person name="Griggs A."/>
            <person name="Gujja S."/>
            <person name="Hansen M."/>
            <person name="Howarth C."/>
            <person name="Imamovic A."/>
            <person name="Ireland A."/>
            <person name="Larimer J."/>
            <person name="McCowan C."/>
            <person name="Murphy C."/>
            <person name="Pearson M."/>
            <person name="Poon T.W."/>
            <person name="Priest M."/>
            <person name="Roberts A."/>
            <person name="Saif S."/>
            <person name="Shea T."/>
            <person name="Sykes S."/>
            <person name="Wortman J."/>
            <person name="Nusbaum C."/>
            <person name="Birren B."/>
        </authorList>
    </citation>
    <scope>NUCLEOTIDE SEQUENCE</scope>
    <source>
        <strain evidence="1">HDV247</strain>
    </source>
</reference>
<sequence length="100" mass="10742">MITDGPLSNSLSTVYSISLGDLPAAPDGFAKLPIGLIDSLQLLARPAPYTSRRQDSRGGSANSFMTELAHDTWTRCHGAACRRQQSRSTTAMSSSCCRHN</sequence>
<name>W9PFA1_FUSOX</name>
<organism evidence="1">
    <name type="scientific">Fusarium oxysporum f. sp. pisi HDV247</name>
    <dbReference type="NCBI Taxonomy" id="1080344"/>
    <lineage>
        <taxon>Eukaryota</taxon>
        <taxon>Fungi</taxon>
        <taxon>Dikarya</taxon>
        <taxon>Ascomycota</taxon>
        <taxon>Pezizomycotina</taxon>
        <taxon>Sordariomycetes</taxon>
        <taxon>Hypocreomycetidae</taxon>
        <taxon>Hypocreales</taxon>
        <taxon>Nectriaceae</taxon>
        <taxon>Fusarium</taxon>
        <taxon>Fusarium oxysporum species complex</taxon>
    </lineage>
</organism>
<dbReference type="EMBL" id="JH650974">
    <property type="protein sequence ID" value="EXA38541.1"/>
    <property type="molecule type" value="Genomic_DNA"/>
</dbReference>
<accession>W9PFA1</accession>
<dbReference type="Proteomes" id="UP000030751">
    <property type="component" value="Unassembled WGS sequence"/>
</dbReference>
<evidence type="ECO:0000313" key="1">
    <source>
        <dbReference type="EMBL" id="EXA38540.1"/>
    </source>
</evidence>
<protein>
    <submittedName>
        <fullName evidence="1">Uncharacterized protein</fullName>
    </submittedName>
</protein>
<dbReference type="HOGENOM" id="CLU_2306247_0_0_1"/>
<proteinExistence type="predicted"/>
<reference evidence="1" key="1">
    <citation type="submission" date="2011-10" db="EMBL/GenBank/DDBJ databases">
        <title>The Genome Sequence of Fusarium oxysporum HDV247.</title>
        <authorList>
            <consortium name="The Broad Institute Genome Sequencing Platform"/>
            <person name="Ma L.-J."/>
            <person name="Gale L.R."/>
            <person name="Schwartz D.C."/>
            <person name="Zhou S."/>
            <person name="Corby-Kistler H."/>
            <person name="Young S.K."/>
            <person name="Zeng Q."/>
            <person name="Gargeya S."/>
            <person name="Fitzgerald M."/>
            <person name="Haas B."/>
            <person name="Abouelleil A."/>
            <person name="Alvarado L."/>
            <person name="Arachchi H.M."/>
            <person name="Berlin A."/>
            <person name="Brown A."/>
            <person name="Chapman S.B."/>
            <person name="Chen Z."/>
            <person name="Dunbar C."/>
            <person name="Freedman E."/>
            <person name="Gearin G."/>
            <person name="Goldberg J."/>
            <person name="Griggs A."/>
            <person name="Gujja S."/>
            <person name="Heiman D."/>
            <person name="Howarth C."/>
            <person name="Larson L."/>
            <person name="Lui A."/>
            <person name="MacDonald P.J.P."/>
            <person name="Montmayeur A."/>
            <person name="Murphy C."/>
            <person name="Neiman D."/>
            <person name="Pearson M."/>
            <person name="Priest M."/>
            <person name="Roberts A."/>
            <person name="Saif S."/>
            <person name="Shea T."/>
            <person name="Shenoy N."/>
            <person name="Sisk P."/>
            <person name="Stolte C."/>
            <person name="Sykes S."/>
            <person name="Wortman J."/>
            <person name="Nusbaum C."/>
            <person name="Birren B."/>
        </authorList>
    </citation>
    <scope>NUCLEOTIDE SEQUENCE [LARGE SCALE GENOMIC DNA]</scope>
    <source>
        <strain evidence="1">HDV247</strain>
    </source>
</reference>
<gene>
    <name evidence="1" type="ORF">FOVG_10446</name>
</gene>